<sequence length="56" mass="6428">MNSFNQWIARARSSAIRPKSEEEIRRMEIRSSRLSTAALIIAVVSLVVVIAIRLWM</sequence>
<keyword evidence="2" id="KW-0614">Plasmid</keyword>
<gene>
    <name evidence="2" type="ORF">QN217_11020</name>
</gene>
<dbReference type="AlphaFoldDB" id="A0AB39UFF6"/>
<accession>A0AB39UFF6</accession>
<feature type="transmembrane region" description="Helical" evidence="1">
    <location>
        <begin position="34"/>
        <end position="55"/>
    </location>
</feature>
<geneLocation type="plasmid" evidence="2">
    <name>unnamed1</name>
</geneLocation>
<proteinExistence type="predicted"/>
<reference evidence="2" key="1">
    <citation type="submission" date="2023-07" db="EMBL/GenBank/DDBJ databases">
        <title>Bifidobacterium aquikefiriaerophilum sp. nov. and Bifidobacterium eccum sp. nov., isolated from water kefir.</title>
        <authorList>
            <person name="Breselge S."/>
            <person name="Bellassi P."/>
            <person name="Barcenilla C."/>
            <person name="Alvarez-Ordonez A."/>
            <person name="Morelli L."/>
            <person name="Cotter P.D."/>
        </authorList>
    </citation>
    <scope>NUCLEOTIDE SEQUENCE</scope>
    <source>
        <strain evidence="2">WK048_4_13</strain>
        <plasmid evidence="2">unnamed1</plasmid>
    </source>
</reference>
<keyword evidence="1" id="KW-0812">Transmembrane</keyword>
<protein>
    <submittedName>
        <fullName evidence="2">Uncharacterized protein</fullName>
    </submittedName>
</protein>
<evidence type="ECO:0000313" key="2">
    <source>
        <dbReference type="EMBL" id="XDS47688.1"/>
    </source>
</evidence>
<organism evidence="2">
    <name type="scientific">Bifidobacterium fermentum</name>
    <dbReference type="NCBI Taxonomy" id="3059035"/>
    <lineage>
        <taxon>Bacteria</taxon>
        <taxon>Bacillati</taxon>
        <taxon>Actinomycetota</taxon>
        <taxon>Actinomycetes</taxon>
        <taxon>Bifidobacteriales</taxon>
        <taxon>Bifidobacteriaceae</taxon>
        <taxon>Bifidobacterium</taxon>
    </lineage>
</organism>
<dbReference type="EMBL" id="CP129676">
    <property type="protein sequence ID" value="XDS47688.1"/>
    <property type="molecule type" value="Genomic_DNA"/>
</dbReference>
<dbReference type="RefSeq" id="WP_369343218.1">
    <property type="nucleotide sequence ID" value="NZ_CP129676.1"/>
</dbReference>
<evidence type="ECO:0000256" key="1">
    <source>
        <dbReference type="SAM" id="Phobius"/>
    </source>
</evidence>
<keyword evidence="1" id="KW-0472">Membrane</keyword>
<keyword evidence="1" id="KW-1133">Transmembrane helix</keyword>
<name>A0AB39UFF6_9BIFI</name>